<dbReference type="HOGENOM" id="CLU_196480_1_0_2"/>
<reference evidence="8 9" key="1">
    <citation type="submission" date="2013-07" db="EMBL/GenBank/DDBJ databases">
        <title>Genome of Archaeoglobus fulgidus.</title>
        <authorList>
            <person name="Fiebig A."/>
            <person name="Birkeland N.-K."/>
        </authorList>
    </citation>
    <scope>NUCLEOTIDE SEQUENCE [LARGE SCALE GENOMIC DNA]</scope>
    <source>
        <strain evidence="8 9">DSM 8774</strain>
    </source>
</reference>
<dbReference type="GO" id="GO:0001522">
    <property type="term" value="P:pseudouridine synthesis"/>
    <property type="evidence" value="ECO:0007669"/>
    <property type="project" value="InterPro"/>
</dbReference>
<dbReference type="InterPro" id="IPR036756">
    <property type="entry name" value="H/ACA_rnp_Nop10_sf"/>
</dbReference>
<dbReference type="AlphaFoldDB" id="A0A075WID6"/>
<dbReference type="GO" id="GO:0030515">
    <property type="term" value="F:snoRNA binding"/>
    <property type="evidence" value="ECO:0007669"/>
    <property type="project" value="InterPro"/>
</dbReference>
<dbReference type="Proteomes" id="UP000028501">
    <property type="component" value="Chromosome"/>
</dbReference>
<evidence type="ECO:0000256" key="1">
    <source>
        <dbReference type="ARBA" id="ARBA00002325"/>
    </source>
</evidence>
<dbReference type="SMR" id="A0A075WID6"/>
<evidence type="ECO:0000256" key="4">
    <source>
        <dbReference type="ARBA" id="ARBA00022517"/>
    </source>
</evidence>
<protein>
    <recommendedName>
        <fullName evidence="3 7">Ribosome biogenesis protein Nop10</fullName>
    </recommendedName>
</protein>
<dbReference type="KEGG" id="afg:AFULGI_00005350"/>
<dbReference type="GO" id="GO:0006364">
    <property type="term" value="P:rRNA processing"/>
    <property type="evidence" value="ECO:0007669"/>
    <property type="project" value="UniProtKB-UniRule"/>
</dbReference>
<comment type="similarity">
    <text evidence="2 7">Belongs to the NOP10 family.</text>
</comment>
<dbReference type="HAMAP" id="MF_00803">
    <property type="entry name" value="Nop10"/>
    <property type="match status" value="1"/>
</dbReference>
<evidence type="ECO:0000256" key="3">
    <source>
        <dbReference type="ARBA" id="ARBA00018821"/>
    </source>
</evidence>
<evidence type="ECO:0000256" key="6">
    <source>
        <dbReference type="ARBA" id="ARBA00023274"/>
    </source>
</evidence>
<dbReference type="RefSeq" id="WP_010878033.1">
    <property type="nucleotide sequence ID" value="NZ_CP006577.1"/>
</dbReference>
<evidence type="ECO:0000256" key="2">
    <source>
        <dbReference type="ARBA" id="ARBA00009462"/>
    </source>
</evidence>
<keyword evidence="6 7" id="KW-0687">Ribonucleoprotein</keyword>
<dbReference type="SUPFAM" id="SSF144210">
    <property type="entry name" value="Nop10-like SnoRNP"/>
    <property type="match status" value="1"/>
</dbReference>
<evidence type="ECO:0000256" key="7">
    <source>
        <dbReference type="HAMAP-Rule" id="MF_00803"/>
    </source>
</evidence>
<name>A0A075WID6_ARCFL</name>
<accession>A0A075WID6</accession>
<organism evidence="8 9">
    <name type="scientific">Archaeoglobus fulgidus DSM 8774</name>
    <dbReference type="NCBI Taxonomy" id="1344584"/>
    <lineage>
        <taxon>Archaea</taxon>
        <taxon>Methanobacteriati</taxon>
        <taxon>Methanobacteriota</taxon>
        <taxon>Archaeoglobi</taxon>
        <taxon>Archaeoglobales</taxon>
        <taxon>Archaeoglobaceae</taxon>
        <taxon>Archaeoglobus</taxon>
    </lineage>
</organism>
<evidence type="ECO:0000313" key="9">
    <source>
        <dbReference type="Proteomes" id="UP000028501"/>
    </source>
</evidence>
<proteinExistence type="inferred from homology"/>
<dbReference type="NCBIfam" id="NF009623">
    <property type="entry name" value="PRK13130.1"/>
    <property type="match status" value="1"/>
</dbReference>
<keyword evidence="5 7" id="KW-0698">rRNA processing</keyword>
<dbReference type="PANTHER" id="PTHR13305">
    <property type="entry name" value="RIBOSOME BIOGENESIS PROTEIN NOP10"/>
    <property type="match status" value="1"/>
</dbReference>
<comment type="function">
    <text evidence="1 7">Involved in ribosome biogenesis; more specifically in 18S rRNA pseudouridylation and in cleavage of pre-rRNA.</text>
</comment>
<gene>
    <name evidence="7" type="primary">nop10</name>
    <name evidence="8" type="ORF">AFULGI_00005350</name>
</gene>
<dbReference type="EMBL" id="CP006577">
    <property type="protein sequence ID" value="AIG97343.1"/>
    <property type="molecule type" value="Genomic_DNA"/>
</dbReference>
<keyword evidence="4 7" id="KW-0690">Ribosome biogenesis</keyword>
<evidence type="ECO:0000256" key="5">
    <source>
        <dbReference type="ARBA" id="ARBA00022552"/>
    </source>
</evidence>
<dbReference type="InterPro" id="IPR023532">
    <property type="entry name" value="Nop10_arc-typ"/>
</dbReference>
<evidence type="ECO:0000313" key="8">
    <source>
        <dbReference type="EMBL" id="AIG97343.1"/>
    </source>
</evidence>
<dbReference type="InterPro" id="IPR007264">
    <property type="entry name" value="H/ACA_rnp_Nop10"/>
</dbReference>
<dbReference type="PANTHER" id="PTHR13305:SF0">
    <property type="entry name" value="H_ACA RIBONUCLEOPROTEIN COMPLEX SUBUNIT 3"/>
    <property type="match status" value="1"/>
</dbReference>
<dbReference type="Gene3D" id="2.20.28.40">
    <property type="entry name" value="H/ACA ribonucleoprotein complex, subunit Nop10"/>
    <property type="match status" value="1"/>
</dbReference>
<dbReference type="Pfam" id="PF04135">
    <property type="entry name" value="Nop10p"/>
    <property type="match status" value="1"/>
</dbReference>
<dbReference type="GeneID" id="24794065"/>
<sequence length="59" mass="7155">MKVLMRKCGKCGRYTLKERCPVCGERTHMPIPPRFSIEDPYGKYRRKLRKEIGFFSFRR</sequence>
<dbReference type="GO" id="GO:1990904">
    <property type="term" value="C:ribonucleoprotein complex"/>
    <property type="evidence" value="ECO:0007669"/>
    <property type="project" value="UniProtKB-KW"/>
</dbReference>